<evidence type="ECO:0000313" key="1">
    <source>
        <dbReference type="EMBL" id="KAJ1980071.1"/>
    </source>
</evidence>
<reference evidence="1" key="1">
    <citation type="submission" date="2022-07" db="EMBL/GenBank/DDBJ databases">
        <title>Phylogenomic reconstructions and comparative analyses of Kickxellomycotina fungi.</title>
        <authorList>
            <person name="Reynolds N.K."/>
            <person name="Stajich J.E."/>
            <person name="Barry K."/>
            <person name="Grigoriev I.V."/>
            <person name="Crous P."/>
            <person name="Smith M.E."/>
        </authorList>
    </citation>
    <scope>NUCLEOTIDE SEQUENCE</scope>
    <source>
        <strain evidence="1">RSA 567</strain>
    </source>
</reference>
<gene>
    <name evidence="1" type="ORF">H4R34_002592</name>
</gene>
<keyword evidence="2" id="KW-1185">Reference proteome</keyword>
<name>A0A9W8E950_9FUNG</name>
<accession>A0A9W8E950</accession>
<protein>
    <submittedName>
        <fullName evidence="1">Uncharacterized protein</fullName>
    </submittedName>
</protein>
<organism evidence="1 2">
    <name type="scientific">Dimargaris verticillata</name>
    <dbReference type="NCBI Taxonomy" id="2761393"/>
    <lineage>
        <taxon>Eukaryota</taxon>
        <taxon>Fungi</taxon>
        <taxon>Fungi incertae sedis</taxon>
        <taxon>Zoopagomycota</taxon>
        <taxon>Kickxellomycotina</taxon>
        <taxon>Dimargaritomycetes</taxon>
        <taxon>Dimargaritales</taxon>
        <taxon>Dimargaritaceae</taxon>
        <taxon>Dimargaris</taxon>
    </lineage>
</organism>
<dbReference type="OrthoDB" id="10305322at2759"/>
<sequence length="155" mass="17600">MPREVHSTSFARPRRIVHEGGFTLDIQARYIQFPTNVSYTIITSELLDAMGRLEQLPTPCPAEEASTDDTDLSRYFRYMEFQLDVSHSDLQISVQVIEVSTLEARPAAHPQTYLSTEIEDVYCVYTESRVNALRLIDLYHQAENPAGLFRDAAAS</sequence>
<dbReference type="AlphaFoldDB" id="A0A9W8E950"/>
<comment type="caution">
    <text evidence="1">The sequence shown here is derived from an EMBL/GenBank/DDBJ whole genome shotgun (WGS) entry which is preliminary data.</text>
</comment>
<proteinExistence type="predicted"/>
<dbReference type="Proteomes" id="UP001151582">
    <property type="component" value="Unassembled WGS sequence"/>
</dbReference>
<evidence type="ECO:0000313" key="2">
    <source>
        <dbReference type="Proteomes" id="UP001151582"/>
    </source>
</evidence>
<dbReference type="EMBL" id="JANBQB010000186">
    <property type="protein sequence ID" value="KAJ1980071.1"/>
    <property type="molecule type" value="Genomic_DNA"/>
</dbReference>